<sequence length="90" mass="10303">MTSYSEYDRGYENGVQDTLDENPPLGWTTEPPKEEGWHGATEKGRPDEIVHVIPTSKGLRVLRAGAARAMYLRRFWRWSGPFRLPGGDER</sequence>
<feature type="compositionally biased region" description="Basic and acidic residues" evidence="1">
    <location>
        <begin position="1"/>
        <end position="11"/>
    </location>
</feature>
<protein>
    <submittedName>
        <fullName evidence="2">Uncharacterized protein</fullName>
    </submittedName>
</protein>
<evidence type="ECO:0000313" key="2">
    <source>
        <dbReference type="EMBL" id="QJA95429.1"/>
    </source>
</evidence>
<dbReference type="AlphaFoldDB" id="A0A6M3LM52"/>
<feature type="region of interest" description="Disordered" evidence="1">
    <location>
        <begin position="1"/>
        <end position="42"/>
    </location>
</feature>
<gene>
    <name evidence="2" type="ORF">MM415B05390_0012</name>
</gene>
<evidence type="ECO:0000256" key="1">
    <source>
        <dbReference type="SAM" id="MobiDB-lite"/>
    </source>
</evidence>
<organism evidence="2">
    <name type="scientific">viral metagenome</name>
    <dbReference type="NCBI Taxonomy" id="1070528"/>
    <lineage>
        <taxon>unclassified sequences</taxon>
        <taxon>metagenomes</taxon>
        <taxon>organismal metagenomes</taxon>
    </lineage>
</organism>
<accession>A0A6M3LM52</accession>
<proteinExistence type="predicted"/>
<dbReference type="EMBL" id="MT143313">
    <property type="protein sequence ID" value="QJA95429.1"/>
    <property type="molecule type" value="Genomic_DNA"/>
</dbReference>
<reference evidence="2" key="1">
    <citation type="submission" date="2020-03" db="EMBL/GenBank/DDBJ databases">
        <title>The deep terrestrial virosphere.</title>
        <authorList>
            <person name="Holmfeldt K."/>
            <person name="Nilsson E."/>
            <person name="Simone D."/>
            <person name="Lopez-Fernandez M."/>
            <person name="Wu X."/>
            <person name="de Brujin I."/>
            <person name="Lundin D."/>
            <person name="Andersson A."/>
            <person name="Bertilsson S."/>
            <person name="Dopson M."/>
        </authorList>
    </citation>
    <scope>NUCLEOTIDE SEQUENCE</scope>
    <source>
        <strain evidence="2">MM415B05390</strain>
    </source>
</reference>
<feature type="compositionally biased region" description="Basic and acidic residues" evidence="1">
    <location>
        <begin position="31"/>
        <end position="42"/>
    </location>
</feature>
<name>A0A6M3LM52_9ZZZZ</name>